<name>A0A1Z2XTB8_9FIRM</name>
<evidence type="ECO:0000313" key="2">
    <source>
        <dbReference type="EMBL" id="QQR30959.1"/>
    </source>
</evidence>
<dbReference type="OrthoDB" id="9800356at2"/>
<evidence type="ECO:0000313" key="1">
    <source>
        <dbReference type="EMBL" id="ASB41697.1"/>
    </source>
</evidence>
<dbReference type="EMBL" id="CP021422">
    <property type="protein sequence ID" value="ASB41697.1"/>
    <property type="molecule type" value="Genomic_DNA"/>
</dbReference>
<accession>A0A1Z2XTB8</accession>
<reference evidence="1" key="1">
    <citation type="journal article" date="2017" name="Genome Announc.">
        <title>High-Quality Whole-Genome Sequences of the Oligo-Mouse-Microbiota Bacterial Community.</title>
        <authorList>
            <person name="Garzetti D."/>
            <person name="Brugiroux S."/>
            <person name="Bunk B."/>
            <person name="Pukall R."/>
            <person name="McCoy K.D."/>
            <person name="Macpherson A.J."/>
            <person name="Stecher B."/>
        </authorList>
    </citation>
    <scope>NUCLEOTIDE SEQUENCE</scope>
    <source>
        <strain evidence="1">KB18</strain>
    </source>
</reference>
<dbReference type="RefSeq" id="WP_066539420.1">
    <property type="nucleotide sequence ID" value="NZ_CAJTCQ010000005.1"/>
</dbReference>
<evidence type="ECO:0000313" key="4">
    <source>
        <dbReference type="Proteomes" id="UP000596035"/>
    </source>
</evidence>
<dbReference type="EMBL" id="CP065321">
    <property type="protein sequence ID" value="QQR30959.1"/>
    <property type="molecule type" value="Genomic_DNA"/>
</dbReference>
<dbReference type="Proteomes" id="UP000596035">
    <property type="component" value="Chromosome"/>
</dbReference>
<sequence length="110" mass="11500">MTVKEMAGALGWRLLAGEDGEDNVIDGCYVGDLLSWVMGRAQAGNVWLTVMGNLNAIAVAALADTSCIVLCEDSALDADAKKRADMQGIPVYGCGPNLYDTAVAVHGLLQ</sequence>
<proteinExistence type="predicted"/>
<dbReference type="SUPFAM" id="SSF75138">
    <property type="entry name" value="HprK N-terminal domain-like"/>
    <property type="match status" value="1"/>
</dbReference>
<reference evidence="2 4" key="3">
    <citation type="submission" date="2020-11" db="EMBL/GenBank/DDBJ databases">
        <title>Closed and high quality bacterial genomes of the OMM12 community.</title>
        <authorList>
            <person name="Marbouty M."/>
            <person name="Lamy-Besnier Q."/>
            <person name="Debarbieux L."/>
            <person name="Koszul R."/>
        </authorList>
    </citation>
    <scope>NUCLEOTIDE SEQUENCE [LARGE SCALE GENOMIC DNA]</scope>
    <source>
        <strain evidence="2 4">KB18</strain>
    </source>
</reference>
<dbReference type="InterPro" id="IPR028979">
    <property type="entry name" value="Ser_kin/Pase_Hpr-like_N_sf"/>
</dbReference>
<keyword evidence="3" id="KW-1185">Reference proteome</keyword>
<dbReference type="Proteomes" id="UP000196710">
    <property type="component" value="Chromosome"/>
</dbReference>
<organism evidence="2 4">
    <name type="scientific">Acutalibacter muris</name>
    <dbReference type="NCBI Taxonomy" id="1796620"/>
    <lineage>
        <taxon>Bacteria</taxon>
        <taxon>Bacillati</taxon>
        <taxon>Bacillota</taxon>
        <taxon>Clostridia</taxon>
        <taxon>Eubacteriales</taxon>
        <taxon>Acutalibacteraceae</taxon>
        <taxon>Acutalibacter</taxon>
    </lineage>
</organism>
<protein>
    <recommendedName>
        <fullName evidence="5">DRTGG domain-containing protein</fullName>
    </recommendedName>
</protein>
<evidence type="ECO:0000313" key="3">
    <source>
        <dbReference type="Proteomes" id="UP000196710"/>
    </source>
</evidence>
<dbReference type="KEGG" id="amur:ADH66_14125"/>
<dbReference type="AlphaFoldDB" id="A0A1Z2XTB8"/>
<gene>
    <name evidence="1" type="ORF">ADH66_14125</name>
    <name evidence="2" type="ORF">I5Q82_04480</name>
</gene>
<evidence type="ECO:0008006" key="5">
    <source>
        <dbReference type="Google" id="ProtNLM"/>
    </source>
</evidence>
<dbReference type="Gene3D" id="3.40.1390.20">
    <property type="entry name" value="HprK N-terminal domain-like"/>
    <property type="match status" value="1"/>
</dbReference>
<reference evidence="3" key="2">
    <citation type="submission" date="2017-05" db="EMBL/GenBank/DDBJ databases">
        <title>Improved OligoMM genomes.</title>
        <authorList>
            <person name="Garzetti D."/>
        </authorList>
    </citation>
    <scope>NUCLEOTIDE SEQUENCE [LARGE SCALE GENOMIC DNA]</scope>
    <source>
        <strain evidence="3">KB18</strain>
    </source>
</reference>